<feature type="region of interest" description="Disordered" evidence="1">
    <location>
        <begin position="1"/>
        <end position="34"/>
    </location>
</feature>
<dbReference type="AlphaFoldDB" id="A0A3M7QJZ8"/>
<dbReference type="Proteomes" id="UP000276133">
    <property type="component" value="Unassembled WGS sequence"/>
</dbReference>
<protein>
    <submittedName>
        <fullName evidence="2">Uncharacterized protein</fullName>
    </submittedName>
</protein>
<dbReference type="EMBL" id="REGN01005981">
    <property type="protein sequence ID" value="RNA11341.1"/>
    <property type="molecule type" value="Genomic_DNA"/>
</dbReference>
<evidence type="ECO:0000256" key="1">
    <source>
        <dbReference type="SAM" id="MobiDB-lite"/>
    </source>
</evidence>
<evidence type="ECO:0000313" key="3">
    <source>
        <dbReference type="Proteomes" id="UP000276133"/>
    </source>
</evidence>
<evidence type="ECO:0000313" key="2">
    <source>
        <dbReference type="EMBL" id="RNA11341.1"/>
    </source>
</evidence>
<name>A0A3M7QJZ8_BRAPC</name>
<reference evidence="2 3" key="1">
    <citation type="journal article" date="2018" name="Sci. Rep.">
        <title>Genomic signatures of local adaptation to the degree of environmental predictability in rotifers.</title>
        <authorList>
            <person name="Franch-Gras L."/>
            <person name="Hahn C."/>
            <person name="Garcia-Roger E.M."/>
            <person name="Carmona M.J."/>
            <person name="Serra M."/>
            <person name="Gomez A."/>
        </authorList>
    </citation>
    <scope>NUCLEOTIDE SEQUENCE [LARGE SCALE GENOMIC DNA]</scope>
    <source>
        <strain evidence="2">HYR1</strain>
    </source>
</reference>
<accession>A0A3M7QJZ8</accession>
<sequence>MKSLIRKLRKGVKSSKTRVSKRQAQNENVDQKISKKWTQAKKSLENKTHSISTKNYDRNNNFFELEKIPLENERKQQPLMGLNAFHIRYKRKIQAVCQLSNQLKLQTLLNNF</sequence>
<gene>
    <name evidence="2" type="ORF">BpHYR1_009312</name>
</gene>
<organism evidence="2 3">
    <name type="scientific">Brachionus plicatilis</name>
    <name type="common">Marine rotifer</name>
    <name type="synonym">Brachionus muelleri</name>
    <dbReference type="NCBI Taxonomy" id="10195"/>
    <lineage>
        <taxon>Eukaryota</taxon>
        <taxon>Metazoa</taxon>
        <taxon>Spiralia</taxon>
        <taxon>Gnathifera</taxon>
        <taxon>Rotifera</taxon>
        <taxon>Eurotatoria</taxon>
        <taxon>Monogononta</taxon>
        <taxon>Pseudotrocha</taxon>
        <taxon>Ploima</taxon>
        <taxon>Brachionidae</taxon>
        <taxon>Brachionus</taxon>
    </lineage>
</organism>
<proteinExistence type="predicted"/>
<comment type="caution">
    <text evidence="2">The sequence shown here is derived from an EMBL/GenBank/DDBJ whole genome shotgun (WGS) entry which is preliminary data.</text>
</comment>
<keyword evidence="3" id="KW-1185">Reference proteome</keyword>
<feature type="compositionally biased region" description="Basic residues" evidence="1">
    <location>
        <begin position="1"/>
        <end position="21"/>
    </location>
</feature>